<keyword evidence="5 6" id="KW-0472">Membrane</keyword>
<feature type="transmembrane region" description="Helical" evidence="6">
    <location>
        <begin position="58"/>
        <end position="76"/>
    </location>
</feature>
<sequence length="490" mass="54952">MNYGIEIKNLLFTNGTVKQTIFKNVVWGSAGSMVNKLLSFVLLIYAARILGAEGYGQITFALAFASLFIILSHFGLPSIITREFARKEGGEDEFYAILCLKIILVLLTFVLIAAVSFLTISSSEVRILTVIIGSFLLMNSLIGTAYSFFHARQKMEYEAWLEGVQMLLMLSLGLFVLFRFPSPQNLSYVYLASAFLALLATYVFFERKIFRLKLKCDISIWKKYLKMSLPLALSSIFAMLYAYTDSVMLGYSDMFAETGWYNAAQRIVLLALIPMGLIASSFYPALSKLSKESGQLFQKMWDYELEIMLALAFPVVTGGIVLASTIIFFLYTADFTPAILALQFSVVTVGLNFLYRPFNDVMIISNHEGKMFWITLVGAGINVALNLILIPRYSLYGAAGATVATYSLLLIVIMVFVKKFTTLRFPLARIGLTVLTSGFSAFLMYMALQYLLLSHMHVVLLMLVGAAVYLFAFLGFRKFVVTKYFKQVYA</sequence>
<feature type="transmembrane region" description="Helical" evidence="6">
    <location>
        <begin position="337"/>
        <end position="355"/>
    </location>
</feature>
<comment type="caution">
    <text evidence="7">The sequence shown here is derived from an EMBL/GenBank/DDBJ whole genome shotgun (WGS) entry which is preliminary data.</text>
</comment>
<evidence type="ECO:0000313" key="8">
    <source>
        <dbReference type="Proteomes" id="UP000178222"/>
    </source>
</evidence>
<feature type="transmembrane region" description="Helical" evidence="6">
    <location>
        <begin position="160"/>
        <end position="180"/>
    </location>
</feature>
<dbReference type="Proteomes" id="UP000178222">
    <property type="component" value="Unassembled WGS sequence"/>
</dbReference>
<dbReference type="InterPro" id="IPR050833">
    <property type="entry name" value="Poly_Biosynth_Transport"/>
</dbReference>
<feature type="transmembrane region" description="Helical" evidence="6">
    <location>
        <begin position="371"/>
        <end position="390"/>
    </location>
</feature>
<feature type="transmembrane region" description="Helical" evidence="6">
    <location>
        <begin position="429"/>
        <end position="452"/>
    </location>
</feature>
<proteinExistence type="predicted"/>
<feature type="transmembrane region" description="Helical" evidence="6">
    <location>
        <begin position="97"/>
        <end position="121"/>
    </location>
</feature>
<keyword evidence="3 6" id="KW-0812">Transmembrane</keyword>
<feature type="transmembrane region" description="Helical" evidence="6">
    <location>
        <begin position="263"/>
        <end position="286"/>
    </location>
</feature>
<name>A0A1G2RVW4_9BACT</name>
<dbReference type="CDD" id="cd13128">
    <property type="entry name" value="MATE_Wzx_like"/>
    <property type="match status" value="1"/>
</dbReference>
<feature type="transmembrane region" description="Helical" evidence="6">
    <location>
        <begin position="127"/>
        <end position="148"/>
    </location>
</feature>
<dbReference type="GO" id="GO:0005886">
    <property type="term" value="C:plasma membrane"/>
    <property type="evidence" value="ECO:0007669"/>
    <property type="project" value="UniProtKB-SubCell"/>
</dbReference>
<feature type="transmembrane region" description="Helical" evidence="6">
    <location>
        <begin position="396"/>
        <end position="417"/>
    </location>
</feature>
<dbReference type="InterPro" id="IPR002797">
    <property type="entry name" value="Polysacc_synth"/>
</dbReference>
<dbReference type="PANTHER" id="PTHR30250:SF11">
    <property type="entry name" value="O-ANTIGEN TRANSPORTER-RELATED"/>
    <property type="match status" value="1"/>
</dbReference>
<feature type="transmembrane region" description="Helical" evidence="6">
    <location>
        <begin position="225"/>
        <end position="243"/>
    </location>
</feature>
<feature type="transmembrane region" description="Helical" evidence="6">
    <location>
        <begin position="186"/>
        <end position="205"/>
    </location>
</feature>
<keyword evidence="2" id="KW-1003">Cell membrane</keyword>
<protein>
    <submittedName>
        <fullName evidence="7">Uncharacterized protein</fullName>
    </submittedName>
</protein>
<feature type="transmembrane region" description="Helical" evidence="6">
    <location>
        <begin position="307"/>
        <end position="331"/>
    </location>
</feature>
<dbReference type="Pfam" id="PF01943">
    <property type="entry name" value="Polysacc_synt"/>
    <property type="match status" value="1"/>
</dbReference>
<evidence type="ECO:0000256" key="4">
    <source>
        <dbReference type="ARBA" id="ARBA00022989"/>
    </source>
</evidence>
<evidence type="ECO:0000256" key="5">
    <source>
        <dbReference type="ARBA" id="ARBA00023136"/>
    </source>
</evidence>
<reference evidence="7 8" key="1">
    <citation type="journal article" date="2016" name="Nat. Commun.">
        <title>Thousands of microbial genomes shed light on interconnected biogeochemical processes in an aquifer system.</title>
        <authorList>
            <person name="Anantharaman K."/>
            <person name="Brown C.T."/>
            <person name="Hug L.A."/>
            <person name="Sharon I."/>
            <person name="Castelle C.J."/>
            <person name="Probst A.J."/>
            <person name="Thomas B.C."/>
            <person name="Singh A."/>
            <person name="Wilkins M.J."/>
            <person name="Karaoz U."/>
            <person name="Brodie E.L."/>
            <person name="Williams K.H."/>
            <person name="Hubbard S.S."/>
            <person name="Banfield J.F."/>
        </authorList>
    </citation>
    <scope>NUCLEOTIDE SEQUENCE [LARGE SCALE GENOMIC DNA]</scope>
</reference>
<dbReference type="EMBL" id="MHUL01000019">
    <property type="protein sequence ID" value="OHA76964.1"/>
    <property type="molecule type" value="Genomic_DNA"/>
</dbReference>
<evidence type="ECO:0000256" key="3">
    <source>
        <dbReference type="ARBA" id="ARBA00022692"/>
    </source>
</evidence>
<evidence type="ECO:0000256" key="2">
    <source>
        <dbReference type="ARBA" id="ARBA00022475"/>
    </source>
</evidence>
<gene>
    <name evidence="7" type="ORF">A3J30_03060</name>
</gene>
<evidence type="ECO:0000313" key="7">
    <source>
        <dbReference type="EMBL" id="OHA76964.1"/>
    </source>
</evidence>
<dbReference type="AlphaFoldDB" id="A0A1G2RVW4"/>
<evidence type="ECO:0000256" key="6">
    <source>
        <dbReference type="SAM" id="Phobius"/>
    </source>
</evidence>
<organism evidence="7 8">
    <name type="scientific">Candidatus Wildermuthbacteria bacterium RIFCSPLOWO2_02_FULL_47_9c</name>
    <dbReference type="NCBI Taxonomy" id="1802466"/>
    <lineage>
        <taxon>Bacteria</taxon>
        <taxon>Candidatus Wildermuthiibacteriota</taxon>
    </lineage>
</organism>
<keyword evidence="4 6" id="KW-1133">Transmembrane helix</keyword>
<comment type="subcellular location">
    <subcellularLocation>
        <location evidence="1">Cell membrane</location>
        <topology evidence="1">Multi-pass membrane protein</topology>
    </subcellularLocation>
</comment>
<feature type="transmembrane region" description="Helical" evidence="6">
    <location>
        <begin position="458"/>
        <end position="476"/>
    </location>
</feature>
<dbReference type="PANTHER" id="PTHR30250">
    <property type="entry name" value="PST FAMILY PREDICTED COLANIC ACID TRANSPORTER"/>
    <property type="match status" value="1"/>
</dbReference>
<feature type="transmembrane region" description="Helical" evidence="6">
    <location>
        <begin position="21"/>
        <end position="46"/>
    </location>
</feature>
<evidence type="ECO:0000256" key="1">
    <source>
        <dbReference type="ARBA" id="ARBA00004651"/>
    </source>
</evidence>
<accession>A0A1G2RVW4</accession>